<evidence type="ECO:0000256" key="5">
    <source>
        <dbReference type="ARBA" id="ARBA00023136"/>
    </source>
</evidence>
<evidence type="ECO:0000313" key="10">
    <source>
        <dbReference type="Proteomes" id="UP000192368"/>
    </source>
</evidence>
<keyword evidence="3 6" id="KW-0812">Transmembrane</keyword>
<feature type="transmembrane region" description="Helical" evidence="6">
    <location>
        <begin position="99"/>
        <end position="129"/>
    </location>
</feature>
<dbReference type="Proteomes" id="UP000192368">
    <property type="component" value="Unassembled WGS sequence"/>
</dbReference>
<keyword evidence="10" id="KW-1185">Reference proteome</keyword>
<reference evidence="10" key="1">
    <citation type="submission" date="2017-04" db="EMBL/GenBank/DDBJ databases">
        <authorList>
            <person name="Varghese N."/>
            <person name="Submissions S."/>
        </authorList>
    </citation>
    <scope>NUCLEOTIDE SEQUENCE [LARGE SCALE GENOMIC DNA]</scope>
    <source>
        <strain evidence="10">DSM 20463</strain>
    </source>
</reference>
<dbReference type="Pfam" id="PF13726">
    <property type="entry name" value="Na_H_antiport_2"/>
    <property type="match status" value="1"/>
</dbReference>
<feature type="transmembrane region" description="Helical" evidence="6">
    <location>
        <begin position="141"/>
        <end position="169"/>
    </location>
</feature>
<keyword evidence="2" id="KW-1003">Cell membrane</keyword>
<feature type="domain" description="Na+/H+ antiporter NhaC-like C-terminal" evidence="7">
    <location>
        <begin position="147"/>
        <end position="428"/>
    </location>
</feature>
<feature type="transmembrane region" description="Helical" evidence="6">
    <location>
        <begin position="413"/>
        <end position="433"/>
    </location>
</feature>
<keyword evidence="4 6" id="KW-1133">Transmembrane helix</keyword>
<evidence type="ECO:0000256" key="2">
    <source>
        <dbReference type="ARBA" id="ARBA00022475"/>
    </source>
</evidence>
<feature type="transmembrane region" description="Helical" evidence="6">
    <location>
        <begin position="12"/>
        <end position="36"/>
    </location>
</feature>
<dbReference type="EMBL" id="FWWR01000011">
    <property type="protein sequence ID" value="SMB89789.1"/>
    <property type="molecule type" value="Genomic_DNA"/>
</dbReference>
<dbReference type="AlphaFoldDB" id="A0A1W1V8M9"/>
<protein>
    <recommendedName>
        <fullName evidence="11">Na+/H+ antiporter family protein</fullName>
    </recommendedName>
</protein>
<keyword evidence="5 6" id="KW-0472">Membrane</keyword>
<comment type="subcellular location">
    <subcellularLocation>
        <location evidence="1">Cell membrane</location>
        <topology evidence="1">Multi-pass membrane protein</topology>
    </subcellularLocation>
</comment>
<feature type="transmembrane region" description="Helical" evidence="6">
    <location>
        <begin position="330"/>
        <end position="357"/>
    </location>
</feature>
<dbReference type="GO" id="GO:0005886">
    <property type="term" value="C:plasma membrane"/>
    <property type="evidence" value="ECO:0007669"/>
    <property type="project" value="UniProtKB-SubCell"/>
</dbReference>
<dbReference type="PANTHER" id="PTHR37821">
    <property type="entry name" value="AMINO ACID TRANSPORTER YUIF-RELATED"/>
    <property type="match status" value="1"/>
</dbReference>
<evidence type="ECO:0000313" key="9">
    <source>
        <dbReference type="EMBL" id="SMB89789.1"/>
    </source>
</evidence>
<proteinExistence type="predicted"/>
<organism evidence="9 10">
    <name type="scientific">Peptoniphilus asaccharolyticus DSM 20463</name>
    <dbReference type="NCBI Taxonomy" id="573058"/>
    <lineage>
        <taxon>Bacteria</taxon>
        <taxon>Bacillati</taxon>
        <taxon>Bacillota</taxon>
        <taxon>Tissierellia</taxon>
        <taxon>Tissierellales</taxon>
        <taxon>Peptoniphilaceae</taxon>
        <taxon>Peptoniphilus</taxon>
    </lineage>
</organism>
<dbReference type="InterPro" id="IPR052576">
    <property type="entry name" value="AA_Transporter-Related"/>
</dbReference>
<evidence type="ECO:0000259" key="8">
    <source>
        <dbReference type="Pfam" id="PF13726"/>
    </source>
</evidence>
<dbReference type="Pfam" id="PF03553">
    <property type="entry name" value="Na_H_antiporter"/>
    <property type="match status" value="1"/>
</dbReference>
<evidence type="ECO:0008006" key="11">
    <source>
        <dbReference type="Google" id="ProtNLM"/>
    </source>
</evidence>
<feature type="domain" description="Putative Na+/H+ antiporter N-terminal" evidence="8">
    <location>
        <begin position="6"/>
        <end position="91"/>
    </location>
</feature>
<feature type="transmembrane region" description="Helical" evidence="6">
    <location>
        <begin position="189"/>
        <end position="207"/>
    </location>
</feature>
<evidence type="ECO:0000256" key="3">
    <source>
        <dbReference type="ARBA" id="ARBA00022692"/>
    </source>
</evidence>
<dbReference type="OrthoDB" id="9772446at2"/>
<evidence type="ECO:0000256" key="4">
    <source>
        <dbReference type="ARBA" id="ARBA00022989"/>
    </source>
</evidence>
<name>A0A1W1V8M9_PEPAS</name>
<dbReference type="InterPro" id="IPR018461">
    <property type="entry name" value="Na/H_Antiport_NhaC-like_C"/>
</dbReference>
<dbReference type="STRING" id="573058.SAMN00017477_1511"/>
<dbReference type="RefSeq" id="WP_084231088.1">
    <property type="nucleotide sequence ID" value="NZ_FWWR01000011.1"/>
</dbReference>
<feature type="transmembrane region" description="Helical" evidence="6">
    <location>
        <begin position="364"/>
        <end position="382"/>
    </location>
</feature>
<dbReference type="PANTHER" id="PTHR37821:SF1">
    <property type="entry name" value="AMINO ACID TRANSPORTER YUIF-RELATED"/>
    <property type="match status" value="1"/>
</dbReference>
<feature type="transmembrane region" description="Helical" evidence="6">
    <location>
        <begin position="283"/>
        <end position="303"/>
    </location>
</feature>
<dbReference type="InterPro" id="IPR032813">
    <property type="entry name" value="Na_H_antiport_N"/>
</dbReference>
<evidence type="ECO:0000256" key="1">
    <source>
        <dbReference type="ARBA" id="ARBA00004651"/>
    </source>
</evidence>
<gene>
    <name evidence="9" type="ORF">SAMN00017477_1511</name>
</gene>
<accession>A0A1W1V8M9</accession>
<evidence type="ECO:0000259" key="7">
    <source>
        <dbReference type="Pfam" id="PF03553"/>
    </source>
</evidence>
<sequence length="434" mass="45553">MEILLNPVIISVIVLSVLCLLKLPVLLALLVSALIAGLSAGISLTDSIGIFVGGMGGNANTALSYILLGALAYTINKTGAADILARKIASVVKGNKFTLAIIITLTAMASGTIIPIHIAFIPILIPPLLSLMNKMKMDRRMLAICFGFGLKAPYITIPIAYGAIFHGIIKDSVNAAGLNIGLSDIWKSTWMAGLAMFVGLVLGLIYFSKDRTYVDKDEENNEGLEKAIVVETKHWLTLAAGVVALVVQLMTESLPLGALAALTLLIATRVIKWNDIQEMLEGGIKLMGFIAFVMLIASGYATVIRESGAVDSLVESAFALLGGSKLAGSFTMITLGLIITMGIGTSFGTVPVIAAIYVPLAVKLGFSPAAIIFMIAVAAALGDAGSPASDTTLGPTAGLNADGQHEHIWDTCVPQFVCYDIPLLIVGIIWPLFI</sequence>
<evidence type="ECO:0000256" key="6">
    <source>
        <dbReference type="SAM" id="Phobius"/>
    </source>
</evidence>